<reference evidence="3" key="1">
    <citation type="submission" date="2017-11" db="EMBL/GenBank/DDBJ databases">
        <authorList>
            <person name="Chan K.G."/>
            <person name="Lee L.S."/>
        </authorList>
    </citation>
    <scope>NUCLEOTIDE SEQUENCE [LARGE SCALE GENOMIC DNA]</scope>
    <source>
        <strain evidence="3">DSM 100970</strain>
    </source>
</reference>
<dbReference type="RefSeq" id="WP_102950121.1">
    <property type="nucleotide sequence ID" value="NZ_CP024847.1"/>
</dbReference>
<keyword evidence="1" id="KW-0732">Signal</keyword>
<dbReference type="PROSITE" id="PS51257">
    <property type="entry name" value="PROKAR_LIPOPROTEIN"/>
    <property type="match status" value="1"/>
</dbReference>
<keyword evidence="3" id="KW-1185">Reference proteome</keyword>
<dbReference type="AlphaFoldDB" id="A0A2I7N2Z6"/>
<name>A0A2I7N2Z6_9NEIS</name>
<feature type="signal peptide" evidence="1">
    <location>
        <begin position="1"/>
        <end position="19"/>
    </location>
</feature>
<accession>A0A2I7N2Z6</accession>
<dbReference type="Proteomes" id="UP000236655">
    <property type="component" value="Chromosome"/>
</dbReference>
<protein>
    <submittedName>
        <fullName evidence="2">Uncharacterized protein</fullName>
    </submittedName>
</protein>
<evidence type="ECO:0000313" key="2">
    <source>
        <dbReference type="EMBL" id="AUR50821.1"/>
    </source>
</evidence>
<organism evidence="2 3">
    <name type="scientific">Aquella oligotrophica</name>
    <dbReference type="NCBI Taxonomy" id="2067065"/>
    <lineage>
        <taxon>Bacteria</taxon>
        <taxon>Pseudomonadati</taxon>
        <taxon>Pseudomonadota</taxon>
        <taxon>Betaproteobacteria</taxon>
        <taxon>Neisseriales</taxon>
        <taxon>Neisseriaceae</taxon>
        <taxon>Aquella</taxon>
    </lineage>
</organism>
<sequence>MKNTLKLITITALTAAVVACNSGGGSSSSSPTLSITSVTAPTGSAPAQNLGAGMGTGSVFVNTTTGNPLYLLGNANGSVYAPLTADTAMTTGTSIIGAWLTSSNILFGPAPAPSDVAVYFTASLMLPLNTTGNTATWESATLTNVNRTICFGNPQAGANGCAGSNAPTGARLVNSNSGNSQFMFVGYGLPGVSGAESIGYNMLSNNSGLGTPVESESYVSLASCVASGSGKVSGQEATTVSAVAASSFQNNPLFLAGTNSGDVCVGIIPANAEADAFTNASIVNLTAIVKAAGASYTFESSPVAANLYQATGGYNTLGAVNAIAATPQGSNNTNTIIAWTQGSSAVYEATLTSSASGSYGFANLTDSTKYANVPSNVSVIYVDYSNNIYVGTFNNQVYVLPNGSTTWLSIAVPNLAAGSQIYNFSAGYNGNVYAYTANGTTSAVYSLSF</sequence>
<dbReference type="EMBL" id="CP024847">
    <property type="protein sequence ID" value="AUR50821.1"/>
    <property type="molecule type" value="Genomic_DNA"/>
</dbReference>
<evidence type="ECO:0000313" key="3">
    <source>
        <dbReference type="Proteomes" id="UP000236655"/>
    </source>
</evidence>
<gene>
    <name evidence="2" type="ORF">CUN60_00410</name>
</gene>
<feature type="chain" id="PRO_5014379646" evidence="1">
    <location>
        <begin position="20"/>
        <end position="449"/>
    </location>
</feature>
<evidence type="ECO:0000256" key="1">
    <source>
        <dbReference type="SAM" id="SignalP"/>
    </source>
</evidence>
<proteinExistence type="predicted"/>
<dbReference type="KEGG" id="nba:CUN60_00410"/>